<reference evidence="1 2" key="1">
    <citation type="submission" date="2021-06" db="EMBL/GenBank/DDBJ databases">
        <authorList>
            <person name="Palmer J.M."/>
        </authorList>
    </citation>
    <scope>NUCLEOTIDE SEQUENCE [LARGE SCALE GENOMIC DNA]</scope>
    <source>
        <strain evidence="1 2">GA_2019</strain>
        <tissue evidence="1">Muscle</tissue>
    </source>
</reference>
<name>A0ABV0Q142_9TELE</name>
<organism evidence="1 2">
    <name type="scientific">Goodea atripinnis</name>
    <dbReference type="NCBI Taxonomy" id="208336"/>
    <lineage>
        <taxon>Eukaryota</taxon>
        <taxon>Metazoa</taxon>
        <taxon>Chordata</taxon>
        <taxon>Craniata</taxon>
        <taxon>Vertebrata</taxon>
        <taxon>Euteleostomi</taxon>
        <taxon>Actinopterygii</taxon>
        <taxon>Neopterygii</taxon>
        <taxon>Teleostei</taxon>
        <taxon>Neoteleostei</taxon>
        <taxon>Acanthomorphata</taxon>
        <taxon>Ovalentaria</taxon>
        <taxon>Atherinomorphae</taxon>
        <taxon>Cyprinodontiformes</taxon>
        <taxon>Goodeidae</taxon>
        <taxon>Goodea</taxon>
    </lineage>
</organism>
<feature type="non-terminal residue" evidence="1">
    <location>
        <position position="1"/>
    </location>
</feature>
<accession>A0ABV0Q142</accession>
<keyword evidence="2" id="KW-1185">Reference proteome</keyword>
<evidence type="ECO:0000313" key="1">
    <source>
        <dbReference type="EMBL" id="MEQ2189246.1"/>
    </source>
</evidence>
<sequence length="69" mass="7520">GQDGCKRTKHISAVETSLSLSATGAPTEREGTLTPGDQFLWQSFSDHLCTDAGVRCARQYALRGFDRCD</sequence>
<dbReference type="Proteomes" id="UP001476798">
    <property type="component" value="Unassembled WGS sequence"/>
</dbReference>
<proteinExistence type="predicted"/>
<protein>
    <submittedName>
        <fullName evidence="1">Uncharacterized protein</fullName>
    </submittedName>
</protein>
<dbReference type="EMBL" id="JAHRIO010092439">
    <property type="protein sequence ID" value="MEQ2189246.1"/>
    <property type="molecule type" value="Genomic_DNA"/>
</dbReference>
<comment type="caution">
    <text evidence="1">The sequence shown here is derived from an EMBL/GenBank/DDBJ whole genome shotgun (WGS) entry which is preliminary data.</text>
</comment>
<gene>
    <name evidence="1" type="ORF">GOODEAATRI_023260</name>
</gene>
<evidence type="ECO:0000313" key="2">
    <source>
        <dbReference type="Proteomes" id="UP001476798"/>
    </source>
</evidence>